<evidence type="ECO:0000256" key="5">
    <source>
        <dbReference type="ARBA" id="ARBA00022840"/>
    </source>
</evidence>
<evidence type="ECO:0000256" key="3">
    <source>
        <dbReference type="ARBA" id="ARBA00022741"/>
    </source>
</evidence>
<keyword evidence="3" id="KW-0547">Nucleotide-binding</keyword>
<dbReference type="PANTHER" id="PTHR43085">
    <property type="entry name" value="HEXOKINASE FAMILY MEMBER"/>
    <property type="match status" value="1"/>
</dbReference>
<dbReference type="PANTHER" id="PTHR43085:SF1">
    <property type="entry name" value="PSEUDOURIDINE KINASE-RELATED"/>
    <property type="match status" value="1"/>
</dbReference>
<proteinExistence type="inferred from homology"/>
<keyword evidence="5" id="KW-0067">ATP-binding</keyword>
<feature type="domain" description="Carbohydrate kinase PfkB" evidence="7">
    <location>
        <begin position="1"/>
        <end position="175"/>
    </location>
</feature>
<evidence type="ECO:0000256" key="6">
    <source>
        <dbReference type="SAM" id="MobiDB-lite"/>
    </source>
</evidence>
<feature type="compositionally biased region" description="Low complexity" evidence="6">
    <location>
        <begin position="231"/>
        <end position="251"/>
    </location>
</feature>
<keyword evidence="2" id="KW-0808">Transferase</keyword>
<organism evidence="8 9">
    <name type="scientific">Candidatus Segetimicrobium genomatis</name>
    <dbReference type="NCBI Taxonomy" id="2569760"/>
    <lineage>
        <taxon>Bacteria</taxon>
        <taxon>Bacillati</taxon>
        <taxon>Candidatus Sysuimicrobiota</taxon>
        <taxon>Candidatus Sysuimicrobiia</taxon>
        <taxon>Candidatus Sysuimicrobiales</taxon>
        <taxon>Candidatus Segetimicrobiaceae</taxon>
        <taxon>Candidatus Segetimicrobium</taxon>
    </lineage>
</organism>
<feature type="compositionally biased region" description="Basic residues" evidence="6">
    <location>
        <begin position="182"/>
        <end position="191"/>
    </location>
</feature>
<dbReference type="Pfam" id="PF00294">
    <property type="entry name" value="PfkB"/>
    <property type="match status" value="1"/>
</dbReference>
<dbReference type="GO" id="GO:0005524">
    <property type="term" value="F:ATP binding"/>
    <property type="evidence" value="ECO:0007669"/>
    <property type="project" value="UniProtKB-KW"/>
</dbReference>
<sequence length="308" mass="33010">MTTVVGIGETLIRLAPQNSDTLESAAALTVHVGGAEANVCASLAHLGIPTAWISRLPANPLGRRIAATIRGFGVNVDGVLWAPDGRVGLMLVQPEAGPRASEVVYYRRDSAFASIDPDEVAWNLLDGARVVHLTGITPALGPNASRLVERAIAEARRRRVRISFDVNYRAKLWDPPATPRRSSARRDRRTRSSTGSGRASAAGSSSSRSEAQAPWPRTRPGPTASPPIPPRSSTGSAGGTRSRPGSSTATSRRGRPKDCGTARRWRRSNRRIAGTCAWRRPARSTPSSAASRERFTDSSQEGPTRRVE</sequence>
<dbReference type="Proteomes" id="UP000318093">
    <property type="component" value="Unassembled WGS sequence"/>
</dbReference>
<feature type="compositionally biased region" description="Low complexity" evidence="6">
    <location>
        <begin position="277"/>
        <end position="290"/>
    </location>
</feature>
<keyword evidence="4 8" id="KW-0418">Kinase</keyword>
<dbReference type="Gene3D" id="3.40.1190.20">
    <property type="match status" value="1"/>
</dbReference>
<comment type="similarity">
    <text evidence="1">Belongs to the carbohydrate kinase PfkB family.</text>
</comment>
<accession>A0A537JJD7</accession>
<dbReference type="CDD" id="cd01166">
    <property type="entry name" value="KdgK"/>
    <property type="match status" value="1"/>
</dbReference>
<feature type="region of interest" description="Disordered" evidence="6">
    <location>
        <begin position="173"/>
        <end position="308"/>
    </location>
</feature>
<feature type="compositionally biased region" description="Pro residues" evidence="6">
    <location>
        <begin position="217"/>
        <end position="230"/>
    </location>
</feature>
<dbReference type="EMBL" id="VBAN01000099">
    <property type="protein sequence ID" value="TMI83661.1"/>
    <property type="molecule type" value="Genomic_DNA"/>
</dbReference>
<gene>
    <name evidence="8" type="ORF">E6H03_03355</name>
</gene>
<dbReference type="InterPro" id="IPR050306">
    <property type="entry name" value="PfkB_Carbo_kinase"/>
</dbReference>
<dbReference type="GO" id="GO:0016301">
    <property type="term" value="F:kinase activity"/>
    <property type="evidence" value="ECO:0007669"/>
    <property type="project" value="UniProtKB-KW"/>
</dbReference>
<dbReference type="InterPro" id="IPR029056">
    <property type="entry name" value="Ribokinase-like"/>
</dbReference>
<feature type="compositionally biased region" description="Low complexity" evidence="6">
    <location>
        <begin position="192"/>
        <end position="209"/>
    </location>
</feature>
<evidence type="ECO:0000256" key="4">
    <source>
        <dbReference type="ARBA" id="ARBA00022777"/>
    </source>
</evidence>
<evidence type="ECO:0000313" key="9">
    <source>
        <dbReference type="Proteomes" id="UP000318093"/>
    </source>
</evidence>
<reference evidence="8 9" key="1">
    <citation type="journal article" date="2019" name="Nat. Microbiol.">
        <title>Mediterranean grassland soil C-N compound turnover is dependent on rainfall and depth, and is mediated by genomically divergent microorganisms.</title>
        <authorList>
            <person name="Diamond S."/>
            <person name="Andeer P.F."/>
            <person name="Li Z."/>
            <person name="Crits-Christoph A."/>
            <person name="Burstein D."/>
            <person name="Anantharaman K."/>
            <person name="Lane K.R."/>
            <person name="Thomas B.C."/>
            <person name="Pan C."/>
            <person name="Northen T.R."/>
            <person name="Banfield J.F."/>
        </authorList>
    </citation>
    <scope>NUCLEOTIDE SEQUENCE [LARGE SCALE GENOMIC DNA]</scope>
    <source>
        <strain evidence="8">NP_6</strain>
    </source>
</reference>
<evidence type="ECO:0000256" key="1">
    <source>
        <dbReference type="ARBA" id="ARBA00010688"/>
    </source>
</evidence>
<evidence type="ECO:0000259" key="7">
    <source>
        <dbReference type="Pfam" id="PF00294"/>
    </source>
</evidence>
<dbReference type="InterPro" id="IPR011611">
    <property type="entry name" value="PfkB_dom"/>
</dbReference>
<protein>
    <submittedName>
        <fullName evidence="8">Sugar kinase</fullName>
    </submittedName>
</protein>
<dbReference type="AlphaFoldDB" id="A0A537JJD7"/>
<name>A0A537JJD7_9BACT</name>
<evidence type="ECO:0000256" key="2">
    <source>
        <dbReference type="ARBA" id="ARBA00022679"/>
    </source>
</evidence>
<evidence type="ECO:0000313" key="8">
    <source>
        <dbReference type="EMBL" id="TMI83661.1"/>
    </source>
</evidence>
<comment type="caution">
    <text evidence="8">The sequence shown here is derived from an EMBL/GenBank/DDBJ whole genome shotgun (WGS) entry which is preliminary data.</text>
</comment>
<dbReference type="SUPFAM" id="SSF53613">
    <property type="entry name" value="Ribokinase-like"/>
    <property type="match status" value="1"/>
</dbReference>